<dbReference type="EMBL" id="JAPEUX010000006">
    <property type="protein sequence ID" value="KAJ4350077.1"/>
    <property type="molecule type" value="Genomic_DNA"/>
</dbReference>
<dbReference type="AlphaFoldDB" id="A0A9W9C9I8"/>
<accession>A0A9W9C9I8</accession>
<reference evidence="2" key="1">
    <citation type="submission" date="2022-10" db="EMBL/GenBank/DDBJ databases">
        <title>Tapping the CABI collections for fungal endophytes: first genome assemblies for Collariella, Neodidymelliopsis, Ascochyta clinopodiicola, Didymella pomorum, Didymosphaeria variabile, Neocosmospora piperis and Neocucurbitaria cava.</title>
        <authorList>
            <person name="Hill R."/>
        </authorList>
    </citation>
    <scope>NUCLEOTIDE SEQUENCE</scope>
    <source>
        <strain evidence="2">IMI 356815</strain>
    </source>
</reference>
<organism evidence="2 3">
    <name type="scientific">Didymosphaeria variabile</name>
    <dbReference type="NCBI Taxonomy" id="1932322"/>
    <lineage>
        <taxon>Eukaryota</taxon>
        <taxon>Fungi</taxon>
        <taxon>Dikarya</taxon>
        <taxon>Ascomycota</taxon>
        <taxon>Pezizomycotina</taxon>
        <taxon>Dothideomycetes</taxon>
        <taxon>Pleosporomycetidae</taxon>
        <taxon>Pleosporales</taxon>
        <taxon>Massarineae</taxon>
        <taxon>Didymosphaeriaceae</taxon>
        <taxon>Didymosphaeria</taxon>
    </lineage>
</organism>
<evidence type="ECO:0000313" key="2">
    <source>
        <dbReference type="EMBL" id="KAJ4350077.1"/>
    </source>
</evidence>
<evidence type="ECO:0000313" key="3">
    <source>
        <dbReference type="Proteomes" id="UP001140513"/>
    </source>
</evidence>
<name>A0A9W9C9I8_9PLEO</name>
<feature type="region of interest" description="Disordered" evidence="1">
    <location>
        <begin position="1"/>
        <end position="44"/>
    </location>
</feature>
<evidence type="ECO:0000256" key="1">
    <source>
        <dbReference type="SAM" id="MobiDB-lite"/>
    </source>
</evidence>
<dbReference type="GeneID" id="80912228"/>
<comment type="caution">
    <text evidence="2">The sequence shown here is derived from an EMBL/GenBank/DDBJ whole genome shotgun (WGS) entry which is preliminary data.</text>
</comment>
<dbReference type="RefSeq" id="XP_056069007.1">
    <property type="nucleotide sequence ID" value="XM_056217451.1"/>
</dbReference>
<dbReference type="OrthoDB" id="3882589at2759"/>
<proteinExistence type="predicted"/>
<dbReference type="Proteomes" id="UP001140513">
    <property type="component" value="Unassembled WGS sequence"/>
</dbReference>
<keyword evidence="3" id="KW-1185">Reference proteome</keyword>
<gene>
    <name evidence="2" type="ORF">N0V89_008698</name>
</gene>
<sequence>MGALHGRVTGHRDSTYHTASKNDKMARLRGGDDSHNPSGGFKGTWQPIADGLSIGVNACDSTRTTSSSGTLRGAAVGMAGNAFDFNSTQPLPWREEARRNDHYEPQPGSGPPRQTELQVRKFAGCHDRELSAYLNARNISIGFLFEIDQFLRSHPEIVTCATGQAMIQMMNSLSPLQAYRYFIKGYTRPARYNDGIIVAGNLTLPVGFSPVSLRNRHDSELDDFFEGFEYRWDILDKIDREVCFACVEIISGRTVPSGLRRLVCYAAWGNPVDAYKWFEYNYQEEYMPHRYLPEHVVLGDIPKPQDYTMPNPSGLSVSRTHMHVRYRMARANDEGVDVLDVLLSEYREALVKRGMRRNEIDESCTHAKDRLDAERIDIVDLVMQDVPSRSFTRRAAPRSRRYNIWTSAGGGIRIHMSRNMATRTRFVAPQISELRRARNNLHRLYTMEEDAFLSTTRPAEDVAAITYRRGCAERRYVNALIRYMRDANQMSSSEATHLQHYFTRQKMEGIGPINKGYLLGMYPRELN</sequence>
<feature type="compositionally biased region" description="Basic and acidic residues" evidence="1">
    <location>
        <begin position="10"/>
        <end position="35"/>
    </location>
</feature>
<protein>
    <submittedName>
        <fullName evidence="2">Uncharacterized protein</fullName>
    </submittedName>
</protein>